<dbReference type="GO" id="GO:0006623">
    <property type="term" value="P:protein targeting to vacuole"/>
    <property type="evidence" value="ECO:0000318"/>
    <property type="project" value="GO_Central"/>
</dbReference>
<name>A2DPP7_TRIV3</name>
<accession>A2DPP7</accession>
<dbReference type="InterPro" id="IPR013083">
    <property type="entry name" value="Znf_RING/FYVE/PHD"/>
</dbReference>
<proteinExistence type="predicted"/>
<keyword evidence="1" id="KW-0863">Zinc-finger</keyword>
<evidence type="ECO:0000313" key="3">
    <source>
        <dbReference type="EMBL" id="EAY17647.1"/>
    </source>
</evidence>
<sequence>MTLQDDKLLQEEQIQISELHEISRAIIAGDTFLYSEPSNKINFFKFSNLQTSTYTDKKVTGVPKCFAISPDETNSCVGYDDGKIAVFSSVFASRKSDLTASVIEPKLGEIKSIEFIDTTTYIFSNGPGVYKKSLGALNQLSSFVAKKDKPIFEQPENHINKLYVPPIFKGKTICYPQLQNIVCALSNENVTFYKLGEKNPLLFSIKTIGLFAFGSISESSFNFATVEQEGDKFYGKIYDYQDHSTEKSKFELPFKPKLISFLSDTIVAFIKETTAEETTAKAIIIDTINNKSEIMDTMTGIYIPSTDVIYCINNKSIYKLKMLAFRDHISNLEKNPDAACEYCSKAYNGDPWSIIGLSKNEDYRRLQIEKELSRILVQKCAADLTNDVSKASVIMDDMITRMKSMSMKNAITNEFMVPFENAGAINEYFQAIMKADPDAKYFVYKKPFVQKFLETKDLEGFNEFVLRLPDIIAPTAMILSSACKNNNVELMYKIYLERLDDVISALNILACNNKYEIIVETCQKRLQGEIPTNIIKWLLAISEDGAHFPRLTSIVQQEVGLVATLLRTIMETVLETKIIPPAQFVNAVIIAISDAKLPADHDLFKIVVEFTRKKGMELFGTSLNILLPLIFSEEMKKDPPYKSTFIDLLHEITKLEKIPIEFKKKLIPLCESYGFIQAKHEILLASEMVSELITFHILEQNSIKSDIFADIMTMFKNQPTVRPKIQEAIIQNIDLLVSKDITKLIQLVKVVFAPEDGKEQSFPDKRLVNGIKDSSMKNYFIREFFKTTETAKIPDEYSSGYINFLCQYYPSEVRDFIDKEKNPDKFQEICRKEKINDACAIIDSKTTYLFSKFATDITNYFDEMTMRYVDKKDNVEKLQNNLTFLVKLFDRNQGTPDDNLKKAFADAVKSIARNWAIPIYAANQAGLDIKPLQDNLKLFCIAGYAFVPFDELLTTIVGEYGELSIGLIRSTIRELVKDYSYDVDTSAALTNLIMENEADAYNKYIEASTKGVEFEGRKCDLCGKSLTEGLDVTLFPCGHIFHGACTSRTKCPVCFETDAFEKSPEKGKTISNRISSRLANFEEGMLVRQEEYAYIDDTPKTRVSISDNIASLE</sequence>
<reference evidence="3" key="2">
    <citation type="journal article" date="2007" name="Science">
        <title>Draft genome sequence of the sexually transmitted pathogen Trichomonas vaginalis.</title>
        <authorList>
            <person name="Carlton J.M."/>
            <person name="Hirt R.P."/>
            <person name="Silva J.C."/>
            <person name="Delcher A.L."/>
            <person name="Schatz M."/>
            <person name="Zhao Q."/>
            <person name="Wortman J.R."/>
            <person name="Bidwell S.L."/>
            <person name="Alsmark U.C.M."/>
            <person name="Besteiro S."/>
            <person name="Sicheritz-Ponten T."/>
            <person name="Noel C.J."/>
            <person name="Dacks J.B."/>
            <person name="Foster P.G."/>
            <person name="Simillion C."/>
            <person name="Van de Peer Y."/>
            <person name="Miranda-Saavedra D."/>
            <person name="Barton G.J."/>
            <person name="Westrop G.D."/>
            <person name="Mueller S."/>
            <person name="Dessi D."/>
            <person name="Fiori P.L."/>
            <person name="Ren Q."/>
            <person name="Paulsen I."/>
            <person name="Zhang H."/>
            <person name="Bastida-Corcuera F.D."/>
            <person name="Simoes-Barbosa A."/>
            <person name="Brown M.T."/>
            <person name="Hayes R.D."/>
            <person name="Mukherjee M."/>
            <person name="Okumura C.Y."/>
            <person name="Schneider R."/>
            <person name="Smith A.J."/>
            <person name="Vanacova S."/>
            <person name="Villalvazo M."/>
            <person name="Haas B.J."/>
            <person name="Pertea M."/>
            <person name="Feldblyum T.V."/>
            <person name="Utterback T.R."/>
            <person name="Shu C.L."/>
            <person name="Osoegawa K."/>
            <person name="de Jong P.J."/>
            <person name="Hrdy I."/>
            <person name="Horvathova L."/>
            <person name="Zubacova Z."/>
            <person name="Dolezal P."/>
            <person name="Malik S.B."/>
            <person name="Logsdon J.M. Jr."/>
            <person name="Henze K."/>
            <person name="Gupta A."/>
            <person name="Wang C.C."/>
            <person name="Dunne R.L."/>
            <person name="Upcroft J.A."/>
            <person name="Upcroft P."/>
            <person name="White O."/>
            <person name="Salzberg S.L."/>
            <person name="Tang P."/>
            <person name="Chiu C.-H."/>
            <person name="Lee Y.-S."/>
            <person name="Embley T.M."/>
            <person name="Coombs G.H."/>
            <person name="Mottram J.C."/>
            <person name="Tachezy J."/>
            <person name="Fraser-Liggett C.M."/>
            <person name="Johnson P.J."/>
        </authorList>
    </citation>
    <scope>NUCLEOTIDE SEQUENCE [LARGE SCALE GENOMIC DNA]</scope>
    <source>
        <strain evidence="3">G3</strain>
    </source>
</reference>
<dbReference type="InterPro" id="IPR001841">
    <property type="entry name" value="Znf_RING"/>
</dbReference>
<organism evidence="3 4">
    <name type="scientific">Trichomonas vaginalis (strain ATCC PRA-98 / G3)</name>
    <dbReference type="NCBI Taxonomy" id="412133"/>
    <lineage>
        <taxon>Eukaryota</taxon>
        <taxon>Metamonada</taxon>
        <taxon>Parabasalia</taxon>
        <taxon>Trichomonadida</taxon>
        <taxon>Trichomonadidae</taxon>
        <taxon>Trichomonas</taxon>
    </lineage>
</organism>
<dbReference type="RefSeq" id="XP_001329782.1">
    <property type="nucleotide sequence ID" value="XM_001329747.1"/>
</dbReference>
<gene>
    <name evidence="3" type="ORF">TVAG_235290</name>
</gene>
<dbReference type="SMART" id="SM00184">
    <property type="entry name" value="RING"/>
    <property type="match status" value="1"/>
</dbReference>
<dbReference type="GO" id="GO:0005770">
    <property type="term" value="C:late endosome"/>
    <property type="evidence" value="ECO:0000318"/>
    <property type="project" value="GO_Central"/>
</dbReference>
<evidence type="ECO:0000259" key="2">
    <source>
        <dbReference type="PROSITE" id="PS50089"/>
    </source>
</evidence>
<dbReference type="InterPro" id="IPR045111">
    <property type="entry name" value="Vps41/Vps8"/>
</dbReference>
<dbReference type="Proteomes" id="UP000001542">
    <property type="component" value="Unassembled WGS sequence"/>
</dbReference>
<protein>
    <recommendedName>
        <fullName evidence="2">RING-type domain-containing protein</fullName>
    </recommendedName>
</protein>
<dbReference type="Gene3D" id="3.30.40.10">
    <property type="entry name" value="Zinc/RING finger domain, C3HC4 (zinc finger)"/>
    <property type="match status" value="1"/>
</dbReference>
<dbReference type="GO" id="GO:0030897">
    <property type="term" value="C:HOPS complex"/>
    <property type="evidence" value="ECO:0000318"/>
    <property type="project" value="GO_Central"/>
</dbReference>
<dbReference type="AlphaFoldDB" id="A2DPP7"/>
<feature type="domain" description="RING-type" evidence="2">
    <location>
        <begin position="1019"/>
        <end position="1054"/>
    </location>
</feature>
<evidence type="ECO:0000313" key="4">
    <source>
        <dbReference type="Proteomes" id="UP000001542"/>
    </source>
</evidence>
<dbReference type="InParanoid" id="A2DPP7"/>
<dbReference type="EMBL" id="DS113228">
    <property type="protein sequence ID" value="EAY17647.1"/>
    <property type="molecule type" value="Genomic_DNA"/>
</dbReference>
<dbReference type="InterPro" id="IPR036322">
    <property type="entry name" value="WD40_repeat_dom_sf"/>
</dbReference>
<dbReference type="PANTHER" id="PTHR12616:SF8">
    <property type="entry name" value="VACUOLAR PROTEIN SORTING-ASSOCIATED PROTEIN 8 HOMOLOG"/>
    <property type="match status" value="1"/>
</dbReference>
<dbReference type="SUPFAM" id="SSF57850">
    <property type="entry name" value="RING/U-box"/>
    <property type="match status" value="1"/>
</dbReference>
<reference evidence="3" key="1">
    <citation type="submission" date="2006-10" db="EMBL/GenBank/DDBJ databases">
        <authorList>
            <person name="Amadeo P."/>
            <person name="Zhao Q."/>
            <person name="Wortman J."/>
            <person name="Fraser-Liggett C."/>
            <person name="Carlton J."/>
        </authorList>
    </citation>
    <scope>NUCLEOTIDE SEQUENCE</scope>
    <source>
        <strain evidence="3">G3</strain>
    </source>
</reference>
<dbReference type="PROSITE" id="PS50089">
    <property type="entry name" value="ZF_RING_2"/>
    <property type="match status" value="1"/>
</dbReference>
<dbReference type="SUPFAM" id="SSF50978">
    <property type="entry name" value="WD40 repeat-like"/>
    <property type="match status" value="1"/>
</dbReference>
<dbReference type="GO" id="GO:0008270">
    <property type="term" value="F:zinc ion binding"/>
    <property type="evidence" value="ECO:0007669"/>
    <property type="project" value="UniProtKB-KW"/>
</dbReference>
<dbReference type="VEuPathDB" id="TrichDB:TVAG_235290"/>
<keyword evidence="1" id="KW-0479">Metal-binding</keyword>
<dbReference type="VEuPathDB" id="TrichDB:TVAGG3_0934950"/>
<dbReference type="PANTHER" id="PTHR12616">
    <property type="entry name" value="VACUOLAR PROTEIN SORTING VPS41"/>
    <property type="match status" value="1"/>
</dbReference>
<dbReference type="KEGG" id="tva:4775665"/>
<evidence type="ECO:0000256" key="1">
    <source>
        <dbReference type="PROSITE-ProRule" id="PRU00175"/>
    </source>
</evidence>
<dbReference type="CDD" id="cd16448">
    <property type="entry name" value="RING-H2"/>
    <property type="match status" value="1"/>
</dbReference>
<keyword evidence="4" id="KW-1185">Reference proteome</keyword>
<keyword evidence="1" id="KW-0862">Zinc</keyword>
<dbReference type="STRING" id="5722.A2DPP7"/>
<dbReference type="GO" id="GO:0034058">
    <property type="term" value="P:endosomal vesicle fusion"/>
    <property type="evidence" value="ECO:0000318"/>
    <property type="project" value="GO_Central"/>
</dbReference>